<accession>A0A6J4TMG8</accession>
<sequence>MKTPYDSALRALGREVDEVGAAVRAAADRLAEAEARRRKITQDIARESDLAATLQSAFPAHAYLKRAGAERDALTLLCEEADAALDALRDKARESYGSLRVMEGAAERFRHDADRGLASAEQARIDDIAGARFARTARSVRRSGRA</sequence>
<protein>
    <recommendedName>
        <fullName evidence="3">Flagellar FliJ protein</fullName>
    </recommendedName>
</protein>
<evidence type="ECO:0000256" key="1">
    <source>
        <dbReference type="SAM" id="Coils"/>
    </source>
</evidence>
<organism evidence="2">
    <name type="scientific">uncultured Sphingomonadaceae bacterium</name>
    <dbReference type="NCBI Taxonomy" id="169976"/>
    <lineage>
        <taxon>Bacteria</taxon>
        <taxon>Pseudomonadati</taxon>
        <taxon>Pseudomonadota</taxon>
        <taxon>Alphaproteobacteria</taxon>
        <taxon>Sphingomonadales</taxon>
        <taxon>Sphingomonadaceae</taxon>
        <taxon>environmental samples</taxon>
    </lineage>
</organism>
<evidence type="ECO:0000313" key="2">
    <source>
        <dbReference type="EMBL" id="CAA9525744.1"/>
    </source>
</evidence>
<reference evidence="2" key="1">
    <citation type="submission" date="2020-02" db="EMBL/GenBank/DDBJ databases">
        <authorList>
            <person name="Meier V. D."/>
        </authorList>
    </citation>
    <scope>NUCLEOTIDE SEQUENCE</scope>
    <source>
        <strain evidence="2">AVDCRST_MAG91</strain>
    </source>
</reference>
<dbReference type="InterPro" id="IPR053716">
    <property type="entry name" value="Flag_assembly_chemotaxis_eff"/>
</dbReference>
<dbReference type="Gene3D" id="1.10.287.1700">
    <property type="match status" value="1"/>
</dbReference>
<proteinExistence type="predicted"/>
<dbReference type="EMBL" id="CADCVX010000451">
    <property type="protein sequence ID" value="CAA9525744.1"/>
    <property type="molecule type" value="Genomic_DNA"/>
</dbReference>
<dbReference type="AlphaFoldDB" id="A0A6J4TMG8"/>
<keyword evidence="1" id="KW-0175">Coiled coil</keyword>
<feature type="coiled-coil region" evidence="1">
    <location>
        <begin position="16"/>
        <end position="91"/>
    </location>
</feature>
<evidence type="ECO:0008006" key="3">
    <source>
        <dbReference type="Google" id="ProtNLM"/>
    </source>
</evidence>
<name>A0A6J4TMG8_9SPHN</name>
<gene>
    <name evidence="2" type="ORF">AVDCRST_MAG91-2509</name>
</gene>